<keyword evidence="3" id="KW-1185">Reference proteome</keyword>
<dbReference type="InterPro" id="IPR029044">
    <property type="entry name" value="Nucleotide-diphossugar_trans"/>
</dbReference>
<evidence type="ECO:0000313" key="3">
    <source>
        <dbReference type="Proteomes" id="UP001196661"/>
    </source>
</evidence>
<comment type="caution">
    <text evidence="2">The sequence shown here is derived from an EMBL/GenBank/DDBJ whole genome shotgun (WGS) entry which is preliminary data.</text>
</comment>
<dbReference type="Proteomes" id="UP001196661">
    <property type="component" value="Unassembled WGS sequence"/>
</dbReference>
<evidence type="ECO:0000313" key="2">
    <source>
        <dbReference type="EMBL" id="MBT9311367.1"/>
    </source>
</evidence>
<dbReference type="EMBL" id="JADOER010000004">
    <property type="protein sequence ID" value="MBT9311367.1"/>
    <property type="molecule type" value="Genomic_DNA"/>
</dbReference>
<proteinExistence type="predicted"/>
<dbReference type="SUPFAM" id="SSF53448">
    <property type="entry name" value="Nucleotide-diphospho-sugar transferases"/>
    <property type="match status" value="1"/>
</dbReference>
<accession>A0ABS5Y0K7</accession>
<dbReference type="InterPro" id="IPR001173">
    <property type="entry name" value="Glyco_trans_2-like"/>
</dbReference>
<dbReference type="Gene3D" id="3.90.550.10">
    <property type="entry name" value="Spore Coat Polysaccharide Biosynthesis Protein SpsA, Chain A"/>
    <property type="match status" value="1"/>
</dbReference>
<sequence>MKSPEYSPLVTIIIVNYNYHQFLSQAIESALQQTYRNIEVIVVDDGSTDTSIEIISDYADRLITIKKQNGGQASAMNLGFAVSRGELVLFLDADDWLLSDAVQRFLTLINTEHKIISKAHAPLLLANEEGIISEKRVPKQPLSFGDLKGHILKFGPESYVCSPTSGNLWTRHFLEQSLPIPNKTYKTSADSYLFTLSPLFGETLAVGHPIGMYRVHGKNAYWNSTTQIQQLRTDTYRYLSRVKTLYRVTQSLQLPVQPTSWKLNNRYYLAKLVILARLQHRNLSFRLLVACLHSGLVAPISIVKRLGWMSWFFAIWFAPKNYIIKLAQPFFKLKTRL</sequence>
<organism evidence="2 3">
    <name type="scientific">Leptothoe kymatousa TAU-MAC 1615</name>
    <dbReference type="NCBI Taxonomy" id="2364775"/>
    <lineage>
        <taxon>Bacteria</taxon>
        <taxon>Bacillati</taxon>
        <taxon>Cyanobacteriota</taxon>
        <taxon>Cyanophyceae</taxon>
        <taxon>Nodosilineales</taxon>
        <taxon>Cymatolegaceae</taxon>
        <taxon>Leptothoe</taxon>
        <taxon>Leptothoe kymatousa</taxon>
    </lineage>
</organism>
<feature type="domain" description="Glycosyltransferase 2-like" evidence="1">
    <location>
        <begin position="11"/>
        <end position="114"/>
    </location>
</feature>
<dbReference type="Pfam" id="PF00535">
    <property type="entry name" value="Glycos_transf_2"/>
    <property type="match status" value="1"/>
</dbReference>
<gene>
    <name evidence="2" type="ORF">IXB28_04050</name>
</gene>
<dbReference type="RefSeq" id="WP_215617258.1">
    <property type="nucleotide sequence ID" value="NZ_JADOER010000004.1"/>
</dbReference>
<evidence type="ECO:0000259" key="1">
    <source>
        <dbReference type="Pfam" id="PF00535"/>
    </source>
</evidence>
<dbReference type="PANTHER" id="PTHR22916:SF3">
    <property type="entry name" value="UDP-GLCNAC:BETAGAL BETA-1,3-N-ACETYLGLUCOSAMINYLTRANSFERASE-LIKE PROTEIN 1"/>
    <property type="match status" value="1"/>
</dbReference>
<dbReference type="PANTHER" id="PTHR22916">
    <property type="entry name" value="GLYCOSYLTRANSFERASE"/>
    <property type="match status" value="1"/>
</dbReference>
<reference evidence="2 3" key="1">
    <citation type="journal article" date="2021" name="Mar. Drugs">
        <title>Genome Reduction and Secondary Metabolism of the Marine Sponge-Associated Cyanobacterium Leptothoe.</title>
        <authorList>
            <person name="Konstantinou D."/>
            <person name="Popin R.V."/>
            <person name="Fewer D.P."/>
            <person name="Sivonen K."/>
            <person name="Gkelis S."/>
        </authorList>
    </citation>
    <scope>NUCLEOTIDE SEQUENCE [LARGE SCALE GENOMIC DNA]</scope>
    <source>
        <strain evidence="2 3">TAU-MAC 1615</strain>
    </source>
</reference>
<name>A0ABS5Y0K7_9CYAN</name>
<protein>
    <submittedName>
        <fullName evidence="2">Glycosyltransferase</fullName>
    </submittedName>
</protein>